<dbReference type="SMART" id="SM00353">
    <property type="entry name" value="HLH"/>
    <property type="match status" value="1"/>
</dbReference>
<feature type="compositionally biased region" description="Polar residues" evidence="2">
    <location>
        <begin position="103"/>
        <end position="117"/>
    </location>
</feature>
<name>G0S0U6_CHATD</name>
<feature type="region of interest" description="Disordered" evidence="2">
    <location>
        <begin position="354"/>
        <end position="382"/>
    </location>
</feature>
<feature type="compositionally biased region" description="Low complexity" evidence="2">
    <location>
        <begin position="127"/>
        <end position="155"/>
    </location>
</feature>
<dbReference type="KEGG" id="cthr:CTHT_0011280"/>
<dbReference type="GO" id="GO:0046983">
    <property type="term" value="F:protein dimerization activity"/>
    <property type="evidence" value="ECO:0007669"/>
    <property type="project" value="InterPro"/>
</dbReference>
<gene>
    <name evidence="4" type="ORF">CTHT_0011280</name>
</gene>
<dbReference type="Pfam" id="PF00010">
    <property type="entry name" value="HLH"/>
    <property type="match status" value="1"/>
</dbReference>
<dbReference type="PANTHER" id="PTHR47336:SF2">
    <property type="entry name" value="TRANSCRIPTION FACTOR HMS1-RELATED"/>
    <property type="match status" value="1"/>
</dbReference>
<dbReference type="eggNOG" id="KOG2588">
    <property type="taxonomic scope" value="Eukaryota"/>
</dbReference>
<reference evidence="4 5" key="1">
    <citation type="journal article" date="2011" name="Cell">
        <title>Insight into structure and assembly of the nuclear pore complex by utilizing the genome of a eukaryotic thermophile.</title>
        <authorList>
            <person name="Amlacher S."/>
            <person name="Sarges P."/>
            <person name="Flemming D."/>
            <person name="van Noort V."/>
            <person name="Kunze R."/>
            <person name="Devos D.P."/>
            <person name="Arumugam M."/>
            <person name="Bork P."/>
            <person name="Hurt E."/>
        </authorList>
    </citation>
    <scope>NUCLEOTIDE SEQUENCE [LARGE SCALE GENOMIC DNA]</scope>
    <source>
        <strain evidence="5">DSM 1495 / CBS 144.50 / IMI 039719</strain>
    </source>
</reference>
<dbReference type="SUPFAM" id="SSF47459">
    <property type="entry name" value="HLH, helix-loop-helix DNA-binding domain"/>
    <property type="match status" value="1"/>
</dbReference>
<evidence type="ECO:0000256" key="2">
    <source>
        <dbReference type="SAM" id="MobiDB-lite"/>
    </source>
</evidence>
<feature type="coiled-coil region" evidence="1">
    <location>
        <begin position="314"/>
        <end position="348"/>
    </location>
</feature>
<evidence type="ECO:0000313" key="4">
    <source>
        <dbReference type="EMBL" id="EGS22656.1"/>
    </source>
</evidence>
<evidence type="ECO:0000313" key="5">
    <source>
        <dbReference type="Proteomes" id="UP000008066"/>
    </source>
</evidence>
<dbReference type="PANTHER" id="PTHR47336">
    <property type="entry name" value="TRANSCRIPTION FACTOR HMS1-RELATED"/>
    <property type="match status" value="1"/>
</dbReference>
<feature type="compositionally biased region" description="Basic residues" evidence="2">
    <location>
        <begin position="178"/>
        <end position="189"/>
    </location>
</feature>
<dbReference type="HOGENOM" id="CLU_053009_0_0_1"/>
<keyword evidence="1" id="KW-0175">Coiled coil</keyword>
<dbReference type="RefSeq" id="XP_006691648.1">
    <property type="nucleotide sequence ID" value="XM_006691585.1"/>
</dbReference>
<accession>G0S0U6</accession>
<proteinExistence type="predicted"/>
<feature type="compositionally biased region" description="Pro residues" evidence="2">
    <location>
        <begin position="358"/>
        <end position="373"/>
    </location>
</feature>
<feature type="region of interest" description="Disordered" evidence="2">
    <location>
        <begin position="98"/>
        <end position="117"/>
    </location>
</feature>
<feature type="compositionally biased region" description="Low complexity" evidence="2">
    <location>
        <begin position="206"/>
        <end position="225"/>
    </location>
</feature>
<dbReference type="EMBL" id="GL988039">
    <property type="protein sequence ID" value="EGS22656.1"/>
    <property type="molecule type" value="Genomic_DNA"/>
</dbReference>
<dbReference type="GeneID" id="18255166"/>
<dbReference type="AlphaFoldDB" id="G0S0U6"/>
<organism evidence="5">
    <name type="scientific">Chaetomium thermophilum (strain DSM 1495 / CBS 144.50 / IMI 039719)</name>
    <name type="common">Thermochaetoides thermophila</name>
    <dbReference type="NCBI Taxonomy" id="759272"/>
    <lineage>
        <taxon>Eukaryota</taxon>
        <taxon>Fungi</taxon>
        <taxon>Dikarya</taxon>
        <taxon>Ascomycota</taxon>
        <taxon>Pezizomycotina</taxon>
        <taxon>Sordariomycetes</taxon>
        <taxon>Sordariomycetidae</taxon>
        <taxon>Sordariales</taxon>
        <taxon>Chaetomiaceae</taxon>
        <taxon>Thermochaetoides</taxon>
    </lineage>
</organism>
<protein>
    <recommendedName>
        <fullName evidence="3">BHLH domain-containing protein</fullName>
    </recommendedName>
</protein>
<feature type="region of interest" description="Disordered" evidence="2">
    <location>
        <begin position="122"/>
        <end position="245"/>
    </location>
</feature>
<feature type="compositionally biased region" description="Polar residues" evidence="2">
    <location>
        <begin position="163"/>
        <end position="174"/>
    </location>
</feature>
<dbReference type="STRING" id="759272.G0S0U6"/>
<dbReference type="Proteomes" id="UP000008066">
    <property type="component" value="Unassembled WGS sequence"/>
</dbReference>
<dbReference type="OMA" id="YFDHPQN"/>
<evidence type="ECO:0000256" key="1">
    <source>
        <dbReference type="SAM" id="Coils"/>
    </source>
</evidence>
<dbReference type="InterPro" id="IPR036638">
    <property type="entry name" value="HLH_DNA-bd_sf"/>
</dbReference>
<feature type="domain" description="BHLH" evidence="3">
    <location>
        <begin position="235"/>
        <end position="324"/>
    </location>
</feature>
<dbReference type="OrthoDB" id="2133190at2759"/>
<dbReference type="PROSITE" id="PS50888">
    <property type="entry name" value="BHLH"/>
    <property type="match status" value="1"/>
</dbReference>
<evidence type="ECO:0000259" key="3">
    <source>
        <dbReference type="PROSITE" id="PS50888"/>
    </source>
</evidence>
<dbReference type="Gene3D" id="4.10.280.10">
    <property type="entry name" value="Helix-loop-helix DNA-binding domain"/>
    <property type="match status" value="1"/>
</dbReference>
<dbReference type="InterPro" id="IPR052099">
    <property type="entry name" value="Regulatory_TF_Diverse"/>
</dbReference>
<dbReference type="InterPro" id="IPR011598">
    <property type="entry name" value="bHLH_dom"/>
</dbReference>
<keyword evidence="5" id="KW-1185">Reference proteome</keyword>
<sequence>MSTGANTLQQTYDFSPISVFEHPEDFGTDFTSDSAASPLSPLSPALSASSFGFATTDNWNSWDNTELSPEPENLFACPSTFDAITQCSQNPLSPAINPLELSIPTNDNSNNDSQSPLFQSQNMYASQQQHQQQQQQQQQQQLRVQEQQPQQQQQQPMIPFSAPQPSSTALPSSDANHKRYSSRSLKRKSTSSGSEDEPAQPPAKQTSPPSTANTSTAAQRRTSTSKAKDPSALGPKKTAHNMIEKRYRTNLNDKITQLRDAVPALRMMAQRAKMLEQGGNINGEFDEHLDDGLGLDHHSSLVGGAAKLNKATILSKATEYILQLERRNQGLETENSALRGRMEGLEMMLMSAAAGRGPAPPQYPQPMPPPMQAPPQMQKGGPMPGMAPVAGVWN</sequence>